<name>A0A2N3IHR3_9BACT</name>
<keyword evidence="1 3" id="KW-0378">Hydrolase</keyword>
<dbReference type="PANTHER" id="PTHR22946:SF9">
    <property type="entry name" value="POLYKETIDE TRANSFERASE AF380"/>
    <property type="match status" value="1"/>
</dbReference>
<sequence length="290" mass="33438">MYSENLQEPLFKQEIQITSNKHPRPIGLDIRLIFDDIPKPLVLFIHGFKGFKDWGHFNLIAEQFAQRGFIFAKINLSHNGTTPTHKKEFVDLDAFGRETYTKDLDDITAVLDYFFSEDYLFKRITLLDKLFVIGHSRGGALALLKAAEDNRIKKVVTWASIANTKFLFTPERIAEIEKNGVIYIENARTKQEMPIYREVYEDLLKNWLHYDLEKQVPKIQVPILVIHGKADTSVSVDNARQLSSWAKNAEMILLENADHTFGGKEPYTDALLPIHTEEVIDETIKFLQSD</sequence>
<dbReference type="GO" id="GO:0006508">
    <property type="term" value="P:proteolysis"/>
    <property type="evidence" value="ECO:0007669"/>
    <property type="project" value="InterPro"/>
</dbReference>
<dbReference type="GO" id="GO:0008236">
    <property type="term" value="F:serine-type peptidase activity"/>
    <property type="evidence" value="ECO:0007669"/>
    <property type="project" value="InterPro"/>
</dbReference>
<dbReference type="Gene3D" id="3.40.50.1820">
    <property type="entry name" value="alpha/beta hydrolase"/>
    <property type="match status" value="1"/>
</dbReference>
<dbReference type="Pfam" id="PF00326">
    <property type="entry name" value="Peptidase_S9"/>
    <property type="match status" value="1"/>
</dbReference>
<evidence type="ECO:0000259" key="2">
    <source>
        <dbReference type="Pfam" id="PF00326"/>
    </source>
</evidence>
<keyword evidence="4" id="KW-1185">Reference proteome</keyword>
<dbReference type="GO" id="GO:0052689">
    <property type="term" value="F:carboxylic ester hydrolase activity"/>
    <property type="evidence" value="ECO:0007669"/>
    <property type="project" value="UniProtKB-ARBA"/>
</dbReference>
<gene>
    <name evidence="3" type="ORF">Rain11_1218</name>
</gene>
<dbReference type="AlphaFoldDB" id="A0A2N3IHR3"/>
<proteinExistence type="predicted"/>
<comment type="caution">
    <text evidence="3">The sequence shown here is derived from an EMBL/GenBank/DDBJ whole genome shotgun (WGS) entry which is preliminary data.</text>
</comment>
<dbReference type="InterPro" id="IPR029058">
    <property type="entry name" value="AB_hydrolase_fold"/>
</dbReference>
<dbReference type="PANTHER" id="PTHR22946">
    <property type="entry name" value="DIENELACTONE HYDROLASE DOMAIN-CONTAINING PROTEIN-RELATED"/>
    <property type="match status" value="1"/>
</dbReference>
<evidence type="ECO:0000256" key="1">
    <source>
        <dbReference type="ARBA" id="ARBA00022801"/>
    </source>
</evidence>
<reference evidence="3 4" key="1">
    <citation type="submission" date="2017-06" db="EMBL/GenBank/DDBJ databases">
        <title>Raineya orbicola gen. nov., sp. nov. a slightly thermophilic bacterium of the phylum Bacteroidetes and the description of Raineyaceae fam. nov.</title>
        <authorList>
            <person name="Albuquerque L."/>
            <person name="Polonia A.R.M."/>
            <person name="Barroso C."/>
            <person name="Froufe H.J.C."/>
            <person name="Lage O."/>
            <person name="Lobo-Da-Cunha A."/>
            <person name="Egas C."/>
            <person name="Da Costa M.S."/>
        </authorList>
    </citation>
    <scope>NUCLEOTIDE SEQUENCE [LARGE SCALE GENOMIC DNA]</scope>
    <source>
        <strain evidence="3 4">SPSPC-11</strain>
    </source>
</reference>
<evidence type="ECO:0000313" key="3">
    <source>
        <dbReference type="EMBL" id="PKQ69763.1"/>
    </source>
</evidence>
<dbReference type="OrthoDB" id="9808543at2"/>
<dbReference type="InterPro" id="IPR001375">
    <property type="entry name" value="Peptidase_S9_cat"/>
</dbReference>
<dbReference type="EMBL" id="NKXO01000016">
    <property type="protein sequence ID" value="PKQ69763.1"/>
    <property type="molecule type" value="Genomic_DNA"/>
</dbReference>
<protein>
    <submittedName>
        <fullName evidence="3">Alpha/beta hydrolase family</fullName>
    </submittedName>
</protein>
<dbReference type="SUPFAM" id="SSF53474">
    <property type="entry name" value="alpha/beta-Hydrolases"/>
    <property type="match status" value="1"/>
</dbReference>
<dbReference type="Proteomes" id="UP000233387">
    <property type="component" value="Unassembled WGS sequence"/>
</dbReference>
<evidence type="ECO:0000313" key="4">
    <source>
        <dbReference type="Proteomes" id="UP000233387"/>
    </source>
</evidence>
<accession>A0A2N3IHR3</accession>
<organism evidence="3 4">
    <name type="scientific">Raineya orbicola</name>
    <dbReference type="NCBI Taxonomy" id="2016530"/>
    <lineage>
        <taxon>Bacteria</taxon>
        <taxon>Pseudomonadati</taxon>
        <taxon>Bacteroidota</taxon>
        <taxon>Cytophagia</taxon>
        <taxon>Cytophagales</taxon>
        <taxon>Raineyaceae</taxon>
        <taxon>Raineya</taxon>
    </lineage>
</organism>
<dbReference type="InterPro" id="IPR050261">
    <property type="entry name" value="FrsA_esterase"/>
</dbReference>
<dbReference type="RefSeq" id="WP_101358485.1">
    <property type="nucleotide sequence ID" value="NZ_NKXO01000016.1"/>
</dbReference>
<feature type="domain" description="Peptidase S9 prolyl oligopeptidase catalytic" evidence="2">
    <location>
        <begin position="56"/>
        <end position="263"/>
    </location>
</feature>